<dbReference type="PANTHER" id="PTHR11934">
    <property type="entry name" value="RIBOSE-5-PHOSPHATE ISOMERASE"/>
    <property type="match status" value="1"/>
</dbReference>
<evidence type="ECO:0000256" key="7">
    <source>
        <dbReference type="ARBA" id="ARBA00029734"/>
    </source>
</evidence>
<organism evidence="9 10">
    <name type="scientific">Macrophomina phaseolina</name>
    <dbReference type="NCBI Taxonomy" id="35725"/>
    <lineage>
        <taxon>Eukaryota</taxon>
        <taxon>Fungi</taxon>
        <taxon>Dikarya</taxon>
        <taxon>Ascomycota</taxon>
        <taxon>Pezizomycotina</taxon>
        <taxon>Dothideomycetes</taxon>
        <taxon>Dothideomycetes incertae sedis</taxon>
        <taxon>Botryosphaeriales</taxon>
        <taxon>Botryosphaeriaceae</taxon>
        <taxon>Macrophomina</taxon>
    </lineage>
</organism>
<evidence type="ECO:0000256" key="4">
    <source>
        <dbReference type="ARBA" id="ARBA00011959"/>
    </source>
</evidence>
<dbReference type="GO" id="GO:0016853">
    <property type="term" value="F:isomerase activity"/>
    <property type="evidence" value="ECO:0007669"/>
    <property type="project" value="UniProtKB-KW"/>
</dbReference>
<dbReference type="CDD" id="cd01398">
    <property type="entry name" value="RPI_A"/>
    <property type="match status" value="1"/>
</dbReference>
<keyword evidence="6 9" id="KW-0413">Isomerase</keyword>
<evidence type="ECO:0000256" key="6">
    <source>
        <dbReference type="ARBA" id="ARBA00023235"/>
    </source>
</evidence>
<dbReference type="SUPFAM" id="SSF100950">
    <property type="entry name" value="NagB/RpiA/CoA transferase-like"/>
    <property type="match status" value="1"/>
</dbReference>
<comment type="catalytic activity">
    <reaction evidence="1">
        <text>aldehydo-D-ribose 5-phosphate = D-ribulose 5-phosphate</text>
        <dbReference type="Rhea" id="RHEA:14657"/>
        <dbReference type="ChEBI" id="CHEBI:58121"/>
        <dbReference type="ChEBI" id="CHEBI:58273"/>
        <dbReference type="EC" id="5.3.1.6"/>
    </reaction>
</comment>
<dbReference type="SUPFAM" id="SSF75445">
    <property type="entry name" value="D-ribose-5-phosphate isomerase (RpiA), lid domain"/>
    <property type="match status" value="1"/>
</dbReference>
<comment type="similarity">
    <text evidence="3">Belongs to the ribose 5-phosphate isomerase family.</text>
</comment>
<evidence type="ECO:0000256" key="8">
    <source>
        <dbReference type="ARBA" id="ARBA00032273"/>
    </source>
</evidence>
<evidence type="ECO:0000256" key="5">
    <source>
        <dbReference type="ARBA" id="ARBA00019150"/>
    </source>
</evidence>
<dbReference type="Pfam" id="PF06026">
    <property type="entry name" value="Rib_5-P_isom_A"/>
    <property type="match status" value="1"/>
</dbReference>
<dbReference type="InterPro" id="IPR004788">
    <property type="entry name" value="Ribose5P_isomerase_type_A"/>
</dbReference>
<dbReference type="EMBL" id="JAGTJR010000002">
    <property type="protein sequence ID" value="KAH7063357.1"/>
    <property type="molecule type" value="Genomic_DNA"/>
</dbReference>
<dbReference type="Proteomes" id="UP000774617">
    <property type="component" value="Unassembled WGS sequence"/>
</dbReference>
<name>A0ABQ8GS91_9PEZI</name>
<accession>A0ABQ8GS91</accession>
<dbReference type="PANTHER" id="PTHR11934:SF0">
    <property type="entry name" value="RIBOSE-5-PHOSPHATE ISOMERASE"/>
    <property type="match status" value="1"/>
</dbReference>
<evidence type="ECO:0000256" key="1">
    <source>
        <dbReference type="ARBA" id="ARBA00001713"/>
    </source>
</evidence>
<evidence type="ECO:0000313" key="9">
    <source>
        <dbReference type="EMBL" id="KAH7063357.1"/>
    </source>
</evidence>
<proteinExistence type="inferred from homology"/>
<protein>
    <recommendedName>
        <fullName evidence="5">Ribose-5-phosphate isomerase</fullName>
        <ecNumber evidence="4">5.3.1.6</ecNumber>
    </recommendedName>
    <alternativeName>
        <fullName evidence="8">D-ribose-5-phosphate ketol-isomerase</fullName>
    </alternativeName>
    <alternativeName>
        <fullName evidence="7">Phosphoriboisomerase</fullName>
    </alternativeName>
</protein>
<evidence type="ECO:0000313" key="10">
    <source>
        <dbReference type="Proteomes" id="UP000774617"/>
    </source>
</evidence>
<evidence type="ECO:0000256" key="2">
    <source>
        <dbReference type="ARBA" id="ARBA00004988"/>
    </source>
</evidence>
<evidence type="ECO:0000256" key="3">
    <source>
        <dbReference type="ARBA" id="ARBA00008088"/>
    </source>
</evidence>
<comment type="caution">
    <text evidence="9">The sequence shown here is derived from an EMBL/GenBank/DDBJ whole genome shotgun (WGS) entry which is preliminary data.</text>
</comment>
<reference evidence="9 10" key="1">
    <citation type="journal article" date="2021" name="Nat. Commun.">
        <title>Genetic determinants of endophytism in the Arabidopsis root mycobiome.</title>
        <authorList>
            <person name="Mesny F."/>
            <person name="Miyauchi S."/>
            <person name="Thiergart T."/>
            <person name="Pickel B."/>
            <person name="Atanasova L."/>
            <person name="Karlsson M."/>
            <person name="Huettel B."/>
            <person name="Barry K.W."/>
            <person name="Haridas S."/>
            <person name="Chen C."/>
            <person name="Bauer D."/>
            <person name="Andreopoulos W."/>
            <person name="Pangilinan J."/>
            <person name="LaButti K."/>
            <person name="Riley R."/>
            <person name="Lipzen A."/>
            <person name="Clum A."/>
            <person name="Drula E."/>
            <person name="Henrissat B."/>
            <person name="Kohler A."/>
            <person name="Grigoriev I.V."/>
            <person name="Martin F.M."/>
            <person name="Hacquard S."/>
        </authorList>
    </citation>
    <scope>NUCLEOTIDE SEQUENCE [LARGE SCALE GENOMIC DNA]</scope>
    <source>
        <strain evidence="9 10">MPI-SDFR-AT-0080</strain>
    </source>
</reference>
<dbReference type="InterPro" id="IPR037171">
    <property type="entry name" value="NagB/RpiA_transferase-like"/>
</dbReference>
<keyword evidence="10" id="KW-1185">Reference proteome</keyword>
<comment type="pathway">
    <text evidence="2">Carbohydrate degradation; pentose phosphate pathway; D-ribose 5-phosphate from D-ribulose 5-phosphate (non-oxidative stage): step 1/1.</text>
</comment>
<dbReference type="EC" id="5.3.1.6" evidence="4"/>
<dbReference type="NCBIfam" id="TIGR00021">
    <property type="entry name" value="rpiA"/>
    <property type="match status" value="1"/>
</dbReference>
<gene>
    <name evidence="9" type="ORF">B0J12DRAFT_166953</name>
</gene>
<dbReference type="Gene3D" id="3.40.50.1360">
    <property type="match status" value="1"/>
</dbReference>
<sequence>MSPVLTVEEAKKQAAIKAVEDHFDPNARYVGIGSGTTIVYVVEAIKAKSTNPTIQFVPTGYQSRQVIVEAGLTPIAFDSLPPNEVLDVAFDGADEVDDELNCIKGGGACLFQEKLVAERAKKFVCVADYRKAQSRLLTQWPSVPIEVAPLAAHTVAQELRRLGSTNPIVRTHTLAKTGPVKTDQDFFIIDAPFKKLLTESDVASGVKGNGEDGVWEVQALSKKIKSITGVLEVGIFSGRNGEEAQKQGGWGGQKPVAVYFGMQDGSVTVRHANK</sequence>
<dbReference type="Gene3D" id="3.30.70.260">
    <property type="match status" value="1"/>
</dbReference>